<feature type="compositionally biased region" description="Acidic residues" evidence="4">
    <location>
        <begin position="664"/>
        <end position="674"/>
    </location>
</feature>
<dbReference type="InterPro" id="IPR040324">
    <property type="entry name" value="WDR44/Dgr2"/>
</dbReference>
<evidence type="ECO:0000313" key="6">
    <source>
        <dbReference type="Proteomes" id="UP000187013"/>
    </source>
</evidence>
<reference evidence="5 6" key="1">
    <citation type="submission" date="2016-08" db="EMBL/GenBank/DDBJ databases">
        <title>Draft genome sequence of allopolyploid Zygosaccharomyces rouxii.</title>
        <authorList>
            <person name="Watanabe J."/>
            <person name="Uehara K."/>
            <person name="Mogi Y."/>
            <person name="Tsukioka Y."/>
        </authorList>
    </citation>
    <scope>NUCLEOTIDE SEQUENCE [LARGE SCALE GENOMIC DNA]</scope>
    <source>
        <strain evidence="5 6">NBRC 110957</strain>
    </source>
</reference>
<evidence type="ECO:0000313" key="5">
    <source>
        <dbReference type="EMBL" id="GAV55473.1"/>
    </source>
</evidence>
<accession>A0A1Q3AIZ0</accession>
<feature type="region of interest" description="Disordered" evidence="4">
    <location>
        <begin position="723"/>
        <end position="799"/>
    </location>
</feature>
<sequence>MKSNRASRYGEELNKPRFEKKLESSSKESGPNLAGDMRKGHLRNHNHQQEKSTLDQEFPADLRPLGFRRHADPELLKSPQQPPASFSKVRERLLKIGGSNGAVNARTTENIVRSVLGLIDRDQFEEYLKNPPYIKLMKRGKNLKQFRRLFLAQELRIQGDTENVNGAVPPKGEPSDSKAIWINKFSANGKYMAVGSKDGSIWIWKVLSSPAERWEMDYKEEIHSAVRRKATMIQQHHTVNANLAAGGSSSNLSKRNQKLAEKNEKETAKLSAASLYAPVFQPQPYRIYREHGSSVLDLDWSRNGFLLSASMDKTVILWHFEREHSLKRFLHPDFVTCLNFYPLDDRFFVSGCLDHKCRMWSILDDEVIFETDCQDLITSMVLTPETGEYTIIGTFNGYVYILETYGLQLVSSFHVKDKETQNRPSFQGLSPGAKHHHGPSVTYLQCFNAPDDNSPKLMTVSNDSRVRIFDLKTRKCVEVLRGFESGASQHSAQLVTSANQAIVVSGSNDHWVYGWKLHSSIPGNKLETSTSLQHGGSMKRSGSFRNLLNKNKSKTIPTSSGTDPRNGDNGNHNHRSHNPLHLKNIIMHGHNNGSDQYIKNNYSISFHAHHSPVTTATLAPPETSKALSLSNDLICELSSLLYKSDDHLGFLGNTKDLPKTGNDNSDDSDVEPSDCDNSTNSSNNRVVPSAIDDIGSILITTDTTGVIRVFRADMPSAIRRRVLNRLETSPRNEHPYKNKSGSTESLTSVQNLARSNSFNGGNNGLGSPQMSNGNGSSAFSSHNSNGPSSQTRPPLRHPRSCSVFRNALMSQSNSSIASKRNSTSSNPGERDRAKSNSSVGPRLHCNVCGSTKFNLQSHGSFSGRETGYYCADCGTMNNNFR</sequence>
<dbReference type="SMART" id="SM00320">
    <property type="entry name" value="WD40"/>
    <property type="match status" value="7"/>
</dbReference>
<dbReference type="PANTHER" id="PTHR14221:SF0">
    <property type="entry name" value="WD REPEAT-CONTAINING PROTEIN 44"/>
    <property type="match status" value="1"/>
</dbReference>
<feature type="repeat" description="WD" evidence="3">
    <location>
        <begin position="288"/>
        <end position="328"/>
    </location>
</feature>
<feature type="compositionally biased region" description="Basic and acidic residues" evidence="4">
    <location>
        <begin position="8"/>
        <end position="26"/>
    </location>
</feature>
<name>A0A1Q3AIZ0_ZYGRO</name>
<evidence type="ECO:0000256" key="2">
    <source>
        <dbReference type="ARBA" id="ARBA00022737"/>
    </source>
</evidence>
<feature type="region of interest" description="Disordered" evidence="4">
    <location>
        <begin position="1"/>
        <end position="59"/>
    </location>
</feature>
<evidence type="ECO:0000256" key="4">
    <source>
        <dbReference type="SAM" id="MobiDB-lite"/>
    </source>
</evidence>
<dbReference type="Gene3D" id="2.130.10.10">
    <property type="entry name" value="YVTN repeat-like/Quinoprotein amine dehydrogenase"/>
    <property type="match status" value="1"/>
</dbReference>
<feature type="compositionally biased region" description="Low complexity" evidence="4">
    <location>
        <begin position="675"/>
        <end position="684"/>
    </location>
</feature>
<protein>
    <submittedName>
        <fullName evidence="5">Uncharacterized protein</fullName>
    </submittedName>
</protein>
<feature type="compositionally biased region" description="Polar residues" evidence="4">
    <location>
        <begin position="739"/>
        <end position="754"/>
    </location>
</feature>
<feature type="compositionally biased region" description="Polar residues" evidence="4">
    <location>
        <begin position="811"/>
        <end position="827"/>
    </location>
</feature>
<dbReference type="InterPro" id="IPR036322">
    <property type="entry name" value="WD40_repeat_dom_sf"/>
</dbReference>
<dbReference type="InterPro" id="IPR001680">
    <property type="entry name" value="WD40_rpt"/>
</dbReference>
<organism evidence="5 6">
    <name type="scientific">Zygosaccharomyces rouxii</name>
    <dbReference type="NCBI Taxonomy" id="4956"/>
    <lineage>
        <taxon>Eukaryota</taxon>
        <taxon>Fungi</taxon>
        <taxon>Dikarya</taxon>
        <taxon>Ascomycota</taxon>
        <taxon>Saccharomycotina</taxon>
        <taxon>Saccharomycetes</taxon>
        <taxon>Saccharomycetales</taxon>
        <taxon>Saccharomycetaceae</taxon>
        <taxon>Zygosaccharomyces</taxon>
    </lineage>
</organism>
<dbReference type="PROSITE" id="PS50082">
    <property type="entry name" value="WD_REPEATS_2"/>
    <property type="match status" value="2"/>
</dbReference>
<gene>
    <name evidence="5" type="ORF">ZYGR_0AV01040</name>
</gene>
<dbReference type="InterPro" id="IPR015943">
    <property type="entry name" value="WD40/YVTN_repeat-like_dom_sf"/>
</dbReference>
<dbReference type="OrthoDB" id="1932312at2759"/>
<feature type="region of interest" description="Disordered" evidence="4">
    <location>
        <begin position="811"/>
        <end position="840"/>
    </location>
</feature>
<keyword evidence="1 3" id="KW-0853">WD repeat</keyword>
<feature type="region of interest" description="Disordered" evidence="4">
    <location>
        <begin position="653"/>
        <end position="687"/>
    </location>
</feature>
<dbReference type="PANTHER" id="PTHR14221">
    <property type="entry name" value="WD REPEAT DOMAIN 44"/>
    <property type="match status" value="1"/>
</dbReference>
<dbReference type="EMBL" id="BDGX01000048">
    <property type="protein sequence ID" value="GAV55473.1"/>
    <property type="molecule type" value="Genomic_DNA"/>
</dbReference>
<proteinExistence type="predicted"/>
<dbReference type="SUPFAM" id="SSF50978">
    <property type="entry name" value="WD40 repeat-like"/>
    <property type="match status" value="1"/>
</dbReference>
<dbReference type="Pfam" id="PF00400">
    <property type="entry name" value="WD40"/>
    <property type="match status" value="3"/>
</dbReference>
<feature type="repeat" description="WD" evidence="3">
    <location>
        <begin position="185"/>
        <end position="206"/>
    </location>
</feature>
<keyword evidence="2" id="KW-0677">Repeat</keyword>
<evidence type="ECO:0000256" key="1">
    <source>
        <dbReference type="ARBA" id="ARBA00022574"/>
    </source>
</evidence>
<feature type="compositionally biased region" description="Polar residues" evidence="4">
    <location>
        <begin position="768"/>
        <end position="792"/>
    </location>
</feature>
<dbReference type="Proteomes" id="UP000187013">
    <property type="component" value="Unassembled WGS sequence"/>
</dbReference>
<comment type="caution">
    <text evidence="5">The sequence shown here is derived from an EMBL/GenBank/DDBJ whole genome shotgun (WGS) entry which is preliminary data.</text>
</comment>
<evidence type="ECO:0000256" key="3">
    <source>
        <dbReference type="PROSITE-ProRule" id="PRU00221"/>
    </source>
</evidence>
<feature type="compositionally biased region" description="Polar residues" evidence="4">
    <location>
        <begin position="543"/>
        <end position="563"/>
    </location>
</feature>
<feature type="region of interest" description="Disordered" evidence="4">
    <location>
        <begin position="527"/>
        <end position="578"/>
    </location>
</feature>
<dbReference type="AlphaFoldDB" id="A0A1Q3AIZ0"/>